<dbReference type="GO" id="GO:0004527">
    <property type="term" value="F:exonuclease activity"/>
    <property type="evidence" value="ECO:0007669"/>
    <property type="project" value="UniProtKB-KW"/>
</dbReference>
<keyword evidence="2" id="KW-0255">Endonuclease</keyword>
<evidence type="ECO:0000313" key="3">
    <source>
        <dbReference type="Proteomes" id="UP000325440"/>
    </source>
</evidence>
<evidence type="ECO:0000313" key="2">
    <source>
        <dbReference type="EMBL" id="VVC38701.1"/>
    </source>
</evidence>
<dbReference type="AlphaFoldDB" id="A0A5E4N8G6"/>
<organism evidence="2 3">
    <name type="scientific">Cinara cedri</name>
    <dbReference type="NCBI Taxonomy" id="506608"/>
    <lineage>
        <taxon>Eukaryota</taxon>
        <taxon>Metazoa</taxon>
        <taxon>Ecdysozoa</taxon>
        <taxon>Arthropoda</taxon>
        <taxon>Hexapoda</taxon>
        <taxon>Insecta</taxon>
        <taxon>Pterygota</taxon>
        <taxon>Neoptera</taxon>
        <taxon>Paraneoptera</taxon>
        <taxon>Hemiptera</taxon>
        <taxon>Sternorrhyncha</taxon>
        <taxon>Aphidomorpha</taxon>
        <taxon>Aphidoidea</taxon>
        <taxon>Aphididae</taxon>
        <taxon>Lachninae</taxon>
        <taxon>Cinara</taxon>
    </lineage>
</organism>
<dbReference type="Proteomes" id="UP000325440">
    <property type="component" value="Unassembled WGS sequence"/>
</dbReference>
<keyword evidence="2" id="KW-0269">Exonuclease</keyword>
<dbReference type="GO" id="GO:0004519">
    <property type="term" value="F:endonuclease activity"/>
    <property type="evidence" value="ECO:0007669"/>
    <property type="project" value="UniProtKB-KW"/>
</dbReference>
<accession>A0A5E4N8G6</accession>
<dbReference type="EMBL" id="CABPRJ010001493">
    <property type="protein sequence ID" value="VVC38701.1"/>
    <property type="molecule type" value="Genomic_DNA"/>
</dbReference>
<keyword evidence="2" id="KW-0540">Nuclease</keyword>
<proteinExistence type="predicted"/>
<reference evidence="2 3" key="1">
    <citation type="submission" date="2019-08" db="EMBL/GenBank/DDBJ databases">
        <authorList>
            <person name="Alioto T."/>
            <person name="Alioto T."/>
            <person name="Gomez Garrido J."/>
        </authorList>
    </citation>
    <scope>NUCLEOTIDE SEQUENCE [LARGE SCALE GENOMIC DNA]</scope>
</reference>
<feature type="domain" description="Endonuclease/exonuclease/phosphatase" evidence="1">
    <location>
        <begin position="28"/>
        <end position="148"/>
    </location>
</feature>
<sequence>MTNNTQNQNHIPPTYNAQDKLAPLETIVQWNINSYYKKLPDIHRIIANLHLLALCIQETNLKNQHKKPKLKNYHGYFKNQDPLGRASGGVGIFVSSSTEHEQIPLTTPLEAIAIFIKTNYITKLSICNVYALDSTGLTLSDLKNLISQLSHPLMVISTFRNIIWGSYYTDRRGRTVEKLL</sequence>
<dbReference type="SUPFAM" id="SSF56219">
    <property type="entry name" value="DNase I-like"/>
    <property type="match status" value="1"/>
</dbReference>
<evidence type="ECO:0000259" key="1">
    <source>
        <dbReference type="Pfam" id="PF03372"/>
    </source>
</evidence>
<protein>
    <submittedName>
        <fullName evidence="2">Endonuclease/exonuclease/phosphatase</fullName>
    </submittedName>
</protein>
<keyword evidence="3" id="KW-1185">Reference proteome</keyword>
<name>A0A5E4N8G6_9HEMI</name>
<keyword evidence="2" id="KW-0378">Hydrolase</keyword>
<dbReference type="Pfam" id="PF03372">
    <property type="entry name" value="Exo_endo_phos"/>
    <property type="match status" value="1"/>
</dbReference>
<dbReference type="InterPro" id="IPR005135">
    <property type="entry name" value="Endo/exonuclease/phosphatase"/>
</dbReference>
<gene>
    <name evidence="2" type="ORF">CINCED_3A005267</name>
</gene>
<dbReference type="Gene3D" id="3.60.10.10">
    <property type="entry name" value="Endonuclease/exonuclease/phosphatase"/>
    <property type="match status" value="1"/>
</dbReference>
<dbReference type="InterPro" id="IPR036691">
    <property type="entry name" value="Endo/exonu/phosph_ase_sf"/>
</dbReference>
<dbReference type="OrthoDB" id="6771564at2759"/>